<gene>
    <name evidence="6" type="ORF">TTRE_0000745501</name>
</gene>
<dbReference type="Proteomes" id="UP000030665">
    <property type="component" value="Unassembled WGS sequence"/>
</dbReference>
<feature type="transmembrane region" description="Helical" evidence="5">
    <location>
        <begin position="302"/>
        <end position="321"/>
    </location>
</feature>
<evidence type="ECO:0000256" key="2">
    <source>
        <dbReference type="ARBA" id="ARBA00022692"/>
    </source>
</evidence>
<protein>
    <submittedName>
        <fullName evidence="6">Serpentine receptor class alpha</fullName>
    </submittedName>
</protein>
<evidence type="ECO:0000313" key="6">
    <source>
        <dbReference type="EMBL" id="CDW59125.1"/>
    </source>
</evidence>
<dbReference type="Pfam" id="PF10292">
    <property type="entry name" value="7TM_GPCR_Srab"/>
    <property type="match status" value="1"/>
</dbReference>
<dbReference type="AlphaFoldDB" id="A0A077ZKI2"/>
<organism evidence="6 7">
    <name type="scientific">Trichuris trichiura</name>
    <name type="common">Whipworm</name>
    <name type="synonym">Trichocephalus trichiurus</name>
    <dbReference type="NCBI Taxonomy" id="36087"/>
    <lineage>
        <taxon>Eukaryota</taxon>
        <taxon>Metazoa</taxon>
        <taxon>Ecdysozoa</taxon>
        <taxon>Nematoda</taxon>
        <taxon>Enoplea</taxon>
        <taxon>Dorylaimia</taxon>
        <taxon>Trichinellida</taxon>
        <taxon>Trichuridae</taxon>
        <taxon>Trichuris</taxon>
    </lineage>
</organism>
<proteinExistence type="predicted"/>
<evidence type="ECO:0000256" key="1">
    <source>
        <dbReference type="ARBA" id="ARBA00004141"/>
    </source>
</evidence>
<feature type="transmembrane region" description="Helical" evidence="5">
    <location>
        <begin position="39"/>
        <end position="59"/>
    </location>
</feature>
<keyword evidence="4 5" id="KW-0472">Membrane</keyword>
<comment type="subcellular location">
    <subcellularLocation>
        <location evidence="1">Membrane</location>
        <topology evidence="1">Multi-pass membrane protein</topology>
    </subcellularLocation>
</comment>
<keyword evidence="3 5" id="KW-1133">Transmembrane helix</keyword>
<evidence type="ECO:0000256" key="4">
    <source>
        <dbReference type="ARBA" id="ARBA00023136"/>
    </source>
</evidence>
<feature type="transmembrane region" description="Helical" evidence="5">
    <location>
        <begin position="80"/>
        <end position="101"/>
    </location>
</feature>
<dbReference type="OrthoDB" id="5794765at2759"/>
<reference evidence="6" key="1">
    <citation type="submission" date="2014-01" db="EMBL/GenBank/DDBJ databases">
        <authorList>
            <person name="Aslett M."/>
        </authorList>
    </citation>
    <scope>NUCLEOTIDE SEQUENCE</scope>
</reference>
<dbReference type="InterPro" id="IPR052860">
    <property type="entry name" value="NRL-GPCR1"/>
</dbReference>
<keyword evidence="6" id="KW-0675">Receptor</keyword>
<keyword evidence="2 5" id="KW-0812">Transmembrane</keyword>
<feature type="transmembrane region" description="Helical" evidence="5">
    <location>
        <begin position="257"/>
        <end position="290"/>
    </location>
</feature>
<accession>A0A077ZKI2</accession>
<evidence type="ECO:0000256" key="5">
    <source>
        <dbReference type="SAM" id="Phobius"/>
    </source>
</evidence>
<keyword evidence="7" id="KW-1185">Reference proteome</keyword>
<dbReference type="EMBL" id="HG806499">
    <property type="protein sequence ID" value="CDW59125.1"/>
    <property type="molecule type" value="Genomic_DNA"/>
</dbReference>
<sequence length="405" mass="45577">MAMVMLTRKLALADKEFFFAILNYTMDINANDNSTTTGVAIYLVETMLMACGGIFGSLTNLALFRSVRCSRLLHANVRMLLLHSIIACGVVCFRQMIQGIASSMIIVKDVFNLHITKKACVVMQAPSVICFLVFSLCITALGAERLLATLKNCYDDNERSSTGVKAFVTVAWVGGIFNALIFFLLPNQELVLQYCSVFLFNISPQLYVTCGLYCAIAIITVVIYWLTYKLNSSRVLSFSINRATHSLQERFQLRNNVSITIALLPCVLSNSITFLLFFGTLTIAGAFFVREEQLDLRLVNCYLLLLNLLCINIIIQPIVLLKRCQKLRLIKLDWPSNLLSCILAKSSSNQPPSSLKTSIVQFHVNPESQEALMQTFWSNKYRMDQHRNSPSRLLCCRLIPSNARR</sequence>
<dbReference type="PANTHER" id="PTHR47521">
    <property type="entry name" value="SERPENTINE RECEPTOR, CLASS E (EPSILON)-RELATED"/>
    <property type="match status" value="1"/>
</dbReference>
<feature type="transmembrane region" description="Helical" evidence="5">
    <location>
        <begin position="121"/>
        <end position="143"/>
    </location>
</feature>
<feature type="transmembrane region" description="Helical" evidence="5">
    <location>
        <begin position="164"/>
        <end position="185"/>
    </location>
</feature>
<evidence type="ECO:0000313" key="7">
    <source>
        <dbReference type="Proteomes" id="UP000030665"/>
    </source>
</evidence>
<dbReference type="Gene3D" id="1.20.1070.10">
    <property type="entry name" value="Rhodopsin 7-helix transmembrane proteins"/>
    <property type="match status" value="1"/>
</dbReference>
<dbReference type="GO" id="GO:0016020">
    <property type="term" value="C:membrane"/>
    <property type="evidence" value="ECO:0007669"/>
    <property type="project" value="UniProtKB-SubCell"/>
</dbReference>
<dbReference type="InterPro" id="IPR019408">
    <property type="entry name" value="7TM_GPCR_serpentine_rcpt_Srab"/>
</dbReference>
<feature type="transmembrane region" description="Helical" evidence="5">
    <location>
        <begin position="205"/>
        <end position="226"/>
    </location>
</feature>
<evidence type="ECO:0000256" key="3">
    <source>
        <dbReference type="ARBA" id="ARBA00022989"/>
    </source>
</evidence>
<name>A0A077ZKI2_TRITR</name>
<reference evidence="6" key="2">
    <citation type="submission" date="2014-03" db="EMBL/GenBank/DDBJ databases">
        <title>The whipworm genome and dual-species transcriptomics of an intimate host-pathogen interaction.</title>
        <authorList>
            <person name="Foth B.J."/>
            <person name="Tsai I.J."/>
            <person name="Reid A.J."/>
            <person name="Bancroft A.J."/>
            <person name="Nichol S."/>
            <person name="Tracey A."/>
            <person name="Holroyd N."/>
            <person name="Cotton J.A."/>
            <person name="Stanley E.J."/>
            <person name="Zarowiecki M."/>
            <person name="Liu J.Z."/>
            <person name="Huckvale T."/>
            <person name="Cooper P.J."/>
            <person name="Grencis R.K."/>
            <person name="Berriman M."/>
        </authorList>
    </citation>
    <scope>NUCLEOTIDE SEQUENCE [LARGE SCALE GENOMIC DNA]</scope>
</reference>